<sequence length="211" mass="23626">MPEPVTLRGERVCLEPLAAEHVGGLVAAATESRETYDFTRVPRDETAMSAYVRSALDDQRTGWALPFAIRDLSSGRVVGTSRFLDLDYWSWPPSWPPGRTVPRAEGVPSVAEIGSTWLAASAQRTGCNAEAKLLMLGHAFEVWEVLRVTLKTDARNERSRRSIERLGGQFEGVRRAHARAVDGTVRNTAYYSILTEEWPKVRSSLRDRLNR</sequence>
<evidence type="ECO:0000259" key="1">
    <source>
        <dbReference type="Pfam" id="PF13302"/>
    </source>
</evidence>
<keyword evidence="3" id="KW-1185">Reference proteome</keyword>
<evidence type="ECO:0000313" key="3">
    <source>
        <dbReference type="Proteomes" id="UP000552644"/>
    </source>
</evidence>
<name>A0A7W7VNX3_9ACTN</name>
<proteinExistence type="predicted"/>
<dbReference type="PANTHER" id="PTHR43610:SF1">
    <property type="entry name" value="N-ACETYLTRANSFERASE DOMAIN-CONTAINING PROTEIN"/>
    <property type="match status" value="1"/>
</dbReference>
<dbReference type="EMBL" id="JACHJP010000004">
    <property type="protein sequence ID" value="MBB4916934.1"/>
    <property type="molecule type" value="Genomic_DNA"/>
</dbReference>
<dbReference type="AlphaFoldDB" id="A0A7W7VNX3"/>
<dbReference type="Pfam" id="PF13302">
    <property type="entry name" value="Acetyltransf_3"/>
    <property type="match status" value="1"/>
</dbReference>
<reference evidence="2 3" key="1">
    <citation type="submission" date="2020-08" db="EMBL/GenBank/DDBJ databases">
        <title>Genomic Encyclopedia of Type Strains, Phase III (KMG-III): the genomes of soil and plant-associated and newly described type strains.</title>
        <authorList>
            <person name="Whitman W."/>
        </authorList>
    </citation>
    <scope>NUCLEOTIDE SEQUENCE [LARGE SCALE GENOMIC DNA]</scope>
    <source>
        <strain evidence="2 3">CECT 8840</strain>
    </source>
</reference>
<evidence type="ECO:0000313" key="2">
    <source>
        <dbReference type="EMBL" id="MBB4916934.1"/>
    </source>
</evidence>
<dbReference type="Gene3D" id="3.40.630.30">
    <property type="match status" value="1"/>
</dbReference>
<dbReference type="Proteomes" id="UP000552644">
    <property type="component" value="Unassembled WGS sequence"/>
</dbReference>
<organism evidence="2 3">
    <name type="scientific">Streptosporangium saharense</name>
    <dbReference type="NCBI Taxonomy" id="1706840"/>
    <lineage>
        <taxon>Bacteria</taxon>
        <taxon>Bacillati</taxon>
        <taxon>Actinomycetota</taxon>
        <taxon>Actinomycetes</taxon>
        <taxon>Streptosporangiales</taxon>
        <taxon>Streptosporangiaceae</taxon>
        <taxon>Streptosporangium</taxon>
    </lineage>
</organism>
<protein>
    <submittedName>
        <fullName evidence="2">RimJ/RimL family protein N-acetyltransferase</fullName>
    </submittedName>
</protein>
<dbReference type="PANTHER" id="PTHR43610">
    <property type="entry name" value="BLL6696 PROTEIN"/>
    <property type="match status" value="1"/>
</dbReference>
<feature type="domain" description="N-acetyltransferase" evidence="1">
    <location>
        <begin position="11"/>
        <end position="168"/>
    </location>
</feature>
<dbReference type="SUPFAM" id="SSF55729">
    <property type="entry name" value="Acyl-CoA N-acyltransferases (Nat)"/>
    <property type="match status" value="1"/>
</dbReference>
<comment type="caution">
    <text evidence="2">The sequence shown here is derived from an EMBL/GenBank/DDBJ whole genome shotgun (WGS) entry which is preliminary data.</text>
</comment>
<dbReference type="GO" id="GO:0016747">
    <property type="term" value="F:acyltransferase activity, transferring groups other than amino-acyl groups"/>
    <property type="evidence" value="ECO:0007669"/>
    <property type="project" value="InterPro"/>
</dbReference>
<dbReference type="InterPro" id="IPR016181">
    <property type="entry name" value="Acyl_CoA_acyltransferase"/>
</dbReference>
<dbReference type="InterPro" id="IPR000182">
    <property type="entry name" value="GNAT_dom"/>
</dbReference>
<accession>A0A7W7VNX3</accession>
<gene>
    <name evidence="2" type="ORF">FHS44_004042</name>
</gene>
<dbReference type="RefSeq" id="WP_184716804.1">
    <property type="nucleotide sequence ID" value="NZ_JACHJP010000004.1"/>
</dbReference>
<keyword evidence="2" id="KW-0808">Transferase</keyword>